<protein>
    <recommendedName>
        <fullName evidence="1">Spore protein YkvP/CgeB glycosyl transferase-like domain-containing protein</fullName>
    </recommendedName>
</protein>
<evidence type="ECO:0000313" key="3">
    <source>
        <dbReference type="Proteomes" id="UP001515480"/>
    </source>
</evidence>
<dbReference type="Proteomes" id="UP001515480">
    <property type="component" value="Unassembled WGS sequence"/>
</dbReference>
<name>A0AB34IM74_PRYPA</name>
<dbReference type="EMBL" id="JBGBPQ010000023">
    <property type="protein sequence ID" value="KAL1500451.1"/>
    <property type="molecule type" value="Genomic_DNA"/>
</dbReference>
<gene>
    <name evidence="2" type="ORF">AB1Y20_013108</name>
</gene>
<evidence type="ECO:0000313" key="2">
    <source>
        <dbReference type="EMBL" id="KAL1500451.1"/>
    </source>
</evidence>
<dbReference type="InterPro" id="IPR055259">
    <property type="entry name" value="YkvP/CgeB_Glyco_trans-like"/>
</dbReference>
<sequence length="518" mass="57996">MARTPLSAAERHAIDHAHGLLSFDELDAFQPRRLHVLWIENKLDCRIWGYYCDIRDAMARLHTLCTSLQSCRGGRDGKKGTHAGADFAVIGPRYSINVMTDDDSVGFNRSALDRLPLFVIQNKMYVPQGWREIVGDVSAKLSWVRAAGASGAFTWLTKHHEFTRRSGVPHHWFPFGVNVEKFSRFRGKFTQSFDVGFTGASGADKYPSREAVLRELKMMNINLYSGTWSQTSLNRADNRSWQAGTHDEYVRRLADSKMWVSTTGPDLLVGTRYFEVMASGTTLLLCNRPNSSLSGSHQVSGSRWVYDGLFEENEHVAMFGSLSELRAKVNYFLQNEEERRRIVRNALALVESRHSWDARARFITILAERAIREAANLSSPPLYRAPPLTVKPPGEQPHYVGCFQTVGSKSFVPKRARYSSTQLFQDPPKSRNGRRLRRYTVQLCQESCSGRDFTLQSGGFSSGNGHTGGVCKCVTKTSGEVQQSLRRRPGSECATTCSLHDSRPCGGSVAIALFAYDG</sequence>
<comment type="caution">
    <text evidence="2">The sequence shown here is derived from an EMBL/GenBank/DDBJ whole genome shotgun (WGS) entry which is preliminary data.</text>
</comment>
<reference evidence="2 3" key="1">
    <citation type="journal article" date="2024" name="Science">
        <title>Giant polyketide synthase enzymes in the biosynthesis of giant marine polyether toxins.</title>
        <authorList>
            <person name="Fallon T.R."/>
            <person name="Shende V.V."/>
            <person name="Wierzbicki I.H."/>
            <person name="Pendleton A.L."/>
            <person name="Watervoot N.F."/>
            <person name="Auber R.P."/>
            <person name="Gonzalez D.J."/>
            <person name="Wisecaver J.H."/>
            <person name="Moore B.S."/>
        </authorList>
    </citation>
    <scope>NUCLEOTIDE SEQUENCE [LARGE SCALE GENOMIC DNA]</scope>
    <source>
        <strain evidence="2 3">12B1</strain>
    </source>
</reference>
<evidence type="ECO:0000259" key="1">
    <source>
        <dbReference type="Pfam" id="PF13524"/>
    </source>
</evidence>
<dbReference type="Pfam" id="PF13524">
    <property type="entry name" value="Glyco_trans_1_2"/>
    <property type="match status" value="1"/>
</dbReference>
<organism evidence="2 3">
    <name type="scientific">Prymnesium parvum</name>
    <name type="common">Toxic golden alga</name>
    <dbReference type="NCBI Taxonomy" id="97485"/>
    <lineage>
        <taxon>Eukaryota</taxon>
        <taxon>Haptista</taxon>
        <taxon>Haptophyta</taxon>
        <taxon>Prymnesiophyceae</taxon>
        <taxon>Prymnesiales</taxon>
        <taxon>Prymnesiaceae</taxon>
        <taxon>Prymnesium</taxon>
    </lineage>
</organism>
<proteinExistence type="predicted"/>
<dbReference type="AlphaFoldDB" id="A0AB34IM74"/>
<feature type="domain" description="Spore protein YkvP/CgeB glycosyl transferase-like" evidence="1">
    <location>
        <begin position="211"/>
        <end position="363"/>
    </location>
</feature>
<accession>A0AB34IM74</accession>
<keyword evidence="3" id="KW-1185">Reference proteome</keyword>